<keyword evidence="10" id="KW-0479">Metal-binding</keyword>
<name>A0A7V2WVR7_LEUMU</name>
<evidence type="ECO:0000256" key="3">
    <source>
        <dbReference type="ARBA" id="ARBA00004141"/>
    </source>
</evidence>
<dbReference type="EMBL" id="DRMS01000370">
    <property type="protein sequence ID" value="HFC93109.1"/>
    <property type="molecule type" value="Genomic_DNA"/>
</dbReference>
<keyword evidence="12 15" id="KW-1133">Transmembrane helix</keyword>
<dbReference type="SUPFAM" id="SSF81343">
    <property type="entry name" value="Fumarate reductase respiratory complex transmembrane subunits"/>
    <property type="match status" value="1"/>
</dbReference>
<evidence type="ECO:0000256" key="10">
    <source>
        <dbReference type="ARBA" id="ARBA00022723"/>
    </source>
</evidence>
<dbReference type="InterPro" id="IPR014312">
    <property type="entry name" value="Succ_DH_anchor"/>
</dbReference>
<evidence type="ECO:0000256" key="4">
    <source>
        <dbReference type="ARBA" id="ARBA00005163"/>
    </source>
</evidence>
<sequence length="128" mass="14358">MKDLRSPLAKVKGLGKFPDATHHFWIQRLTSLALIPLTLWFCFSIALLPEASHAAVIAWLQFPFNTVMMILVVLIAFHHAQLGLQVILEDYIAHYGSRLAMILAIKFTSYFMMALGVYSILKIALGDA</sequence>
<keyword evidence="13" id="KW-0408">Iron</keyword>
<dbReference type="NCBIfam" id="TIGR02968">
    <property type="entry name" value="succ_dehyd_anc"/>
    <property type="match status" value="1"/>
</dbReference>
<dbReference type="GO" id="GO:0016020">
    <property type="term" value="C:membrane"/>
    <property type="evidence" value="ECO:0007669"/>
    <property type="project" value="UniProtKB-SubCell"/>
</dbReference>
<keyword evidence="9 15" id="KW-0812">Transmembrane</keyword>
<comment type="subcellular location">
    <subcellularLocation>
        <location evidence="3">Membrane</location>
        <topology evidence="3">Multi-pass membrane protein</topology>
    </subcellularLocation>
</comment>
<protein>
    <recommendedName>
        <fullName evidence="5">Succinate dehydrogenase hydrophobic membrane anchor subunit</fullName>
    </recommendedName>
</protein>
<reference evidence="16" key="1">
    <citation type="journal article" date="2020" name="mSystems">
        <title>Genome- and Community-Level Interaction Insights into Carbon Utilization and Element Cycling Functions of Hydrothermarchaeota in Hydrothermal Sediment.</title>
        <authorList>
            <person name="Zhou Z."/>
            <person name="Liu Y."/>
            <person name="Xu W."/>
            <person name="Pan J."/>
            <person name="Luo Z.H."/>
            <person name="Li M."/>
        </authorList>
    </citation>
    <scope>NUCLEOTIDE SEQUENCE [LARGE SCALE GENOMIC DNA]</scope>
    <source>
        <strain evidence="16">HyVt-493</strain>
    </source>
</reference>
<evidence type="ECO:0000313" key="16">
    <source>
        <dbReference type="EMBL" id="HFC93109.1"/>
    </source>
</evidence>
<dbReference type="CDD" id="cd03495">
    <property type="entry name" value="SQR_TypeC_SdhD_like"/>
    <property type="match status" value="1"/>
</dbReference>
<gene>
    <name evidence="16" type="primary">sdhD</name>
    <name evidence="16" type="ORF">ENJ51_09890</name>
</gene>
<evidence type="ECO:0000256" key="13">
    <source>
        <dbReference type="ARBA" id="ARBA00023004"/>
    </source>
</evidence>
<dbReference type="GO" id="GO:0006099">
    <property type="term" value="P:tricarboxylic acid cycle"/>
    <property type="evidence" value="ECO:0007669"/>
    <property type="project" value="UniProtKB-UniPathway"/>
</dbReference>
<evidence type="ECO:0000256" key="12">
    <source>
        <dbReference type="ARBA" id="ARBA00022989"/>
    </source>
</evidence>
<evidence type="ECO:0000256" key="7">
    <source>
        <dbReference type="ARBA" id="ARBA00022532"/>
    </source>
</evidence>
<keyword evidence="8" id="KW-0349">Heme</keyword>
<evidence type="ECO:0000256" key="8">
    <source>
        <dbReference type="ARBA" id="ARBA00022617"/>
    </source>
</evidence>
<feature type="transmembrane region" description="Helical" evidence="15">
    <location>
        <begin position="99"/>
        <end position="121"/>
    </location>
</feature>
<dbReference type="AlphaFoldDB" id="A0A7V2WVR7"/>
<dbReference type="GO" id="GO:0046872">
    <property type="term" value="F:metal ion binding"/>
    <property type="evidence" value="ECO:0007669"/>
    <property type="project" value="UniProtKB-KW"/>
</dbReference>
<feature type="transmembrane region" description="Helical" evidence="15">
    <location>
        <begin position="54"/>
        <end position="78"/>
    </location>
</feature>
<keyword evidence="11" id="KW-0249">Electron transport</keyword>
<evidence type="ECO:0000256" key="14">
    <source>
        <dbReference type="ARBA" id="ARBA00023136"/>
    </source>
</evidence>
<accession>A0A7V2WVR7</accession>
<dbReference type="GO" id="GO:0020037">
    <property type="term" value="F:heme binding"/>
    <property type="evidence" value="ECO:0007669"/>
    <property type="project" value="InterPro"/>
</dbReference>
<dbReference type="InterPro" id="IPR034804">
    <property type="entry name" value="SQR/QFR_C/D"/>
</dbReference>
<evidence type="ECO:0000256" key="5">
    <source>
        <dbReference type="ARBA" id="ARBA00019425"/>
    </source>
</evidence>
<comment type="pathway">
    <text evidence="4">Carbohydrate metabolism; tricarboxylic acid cycle.</text>
</comment>
<keyword evidence="7" id="KW-0816">Tricarboxylic acid cycle</keyword>
<comment type="function">
    <text evidence="2">Membrane-anchoring subunit of succinate dehydrogenase (SDH).</text>
</comment>
<evidence type="ECO:0000256" key="2">
    <source>
        <dbReference type="ARBA" id="ARBA00004050"/>
    </source>
</evidence>
<keyword evidence="6" id="KW-0813">Transport</keyword>
<evidence type="ECO:0000256" key="9">
    <source>
        <dbReference type="ARBA" id="ARBA00022692"/>
    </source>
</evidence>
<keyword evidence="14 15" id="KW-0472">Membrane</keyword>
<dbReference type="UniPathway" id="UPA00223"/>
<evidence type="ECO:0000256" key="1">
    <source>
        <dbReference type="ARBA" id="ARBA00001971"/>
    </source>
</evidence>
<feature type="transmembrane region" description="Helical" evidence="15">
    <location>
        <begin position="29"/>
        <end position="48"/>
    </location>
</feature>
<proteinExistence type="predicted"/>
<comment type="cofactor">
    <cofactor evidence="1">
        <name>heme</name>
        <dbReference type="ChEBI" id="CHEBI:30413"/>
    </cofactor>
</comment>
<evidence type="ECO:0000256" key="6">
    <source>
        <dbReference type="ARBA" id="ARBA00022448"/>
    </source>
</evidence>
<dbReference type="InterPro" id="IPR000701">
    <property type="entry name" value="SuccDH_FuR_B_TM-su"/>
</dbReference>
<evidence type="ECO:0000256" key="11">
    <source>
        <dbReference type="ARBA" id="ARBA00022982"/>
    </source>
</evidence>
<organism evidence="16">
    <name type="scientific">Leucothrix mucor</name>
    <dbReference type="NCBI Taxonomy" id="45248"/>
    <lineage>
        <taxon>Bacteria</taxon>
        <taxon>Pseudomonadati</taxon>
        <taxon>Pseudomonadota</taxon>
        <taxon>Gammaproteobacteria</taxon>
        <taxon>Thiotrichales</taxon>
        <taxon>Thiotrichaceae</taxon>
        <taxon>Leucothrix</taxon>
    </lineage>
</organism>
<dbReference type="Proteomes" id="UP000885750">
    <property type="component" value="Unassembled WGS sequence"/>
</dbReference>
<dbReference type="Gene3D" id="1.20.1300.10">
    <property type="entry name" value="Fumarate reductase/succinate dehydrogenase, transmembrane subunit"/>
    <property type="match status" value="1"/>
</dbReference>
<comment type="caution">
    <text evidence="16">The sequence shown here is derived from an EMBL/GenBank/DDBJ whole genome shotgun (WGS) entry which is preliminary data.</text>
</comment>
<evidence type="ECO:0000256" key="15">
    <source>
        <dbReference type="SAM" id="Phobius"/>
    </source>
</evidence>
<dbReference type="Pfam" id="PF01127">
    <property type="entry name" value="Sdh_cyt"/>
    <property type="match status" value="1"/>
</dbReference>